<dbReference type="EMBL" id="KL584749">
    <property type="protein sequence ID" value="KER00285.1"/>
    <property type="molecule type" value="Genomic_DNA"/>
</dbReference>
<dbReference type="RefSeq" id="XP_013348783.1">
    <property type="nucleotide sequence ID" value="XM_013493329.1"/>
</dbReference>
<evidence type="ECO:0000256" key="1">
    <source>
        <dbReference type="SAM" id="Phobius"/>
    </source>
</evidence>
<dbReference type="GeneID" id="25361997"/>
<gene>
    <name evidence="2" type="ORF">AUEXF2481DRAFT_127386</name>
</gene>
<keyword evidence="1" id="KW-0812">Transmembrane</keyword>
<name>A0A074YVV8_AURSE</name>
<keyword evidence="1" id="KW-1133">Transmembrane helix</keyword>
<sequence length="59" mass="6648">MENASSRQNVVTLDRRLHTIIFVRRETVTIDACLVVFHNIIIASIISSLLQTLPNDVTV</sequence>
<keyword evidence="1" id="KW-0472">Membrane</keyword>
<dbReference type="AlphaFoldDB" id="A0A074YVV8"/>
<dbReference type="InParanoid" id="A0A074YVV8"/>
<feature type="transmembrane region" description="Helical" evidence="1">
    <location>
        <begin position="28"/>
        <end position="50"/>
    </location>
</feature>
<proteinExistence type="predicted"/>
<dbReference type="HOGENOM" id="CLU_2960354_0_0_1"/>
<reference evidence="2 3" key="1">
    <citation type="journal article" date="2014" name="BMC Genomics">
        <title>Genome sequencing of four Aureobasidium pullulans varieties: biotechnological potential, stress tolerance, and description of new species.</title>
        <authorList>
            <person name="Gostin Ar C."/>
            <person name="Ohm R.A."/>
            <person name="Kogej T."/>
            <person name="Sonjak S."/>
            <person name="Turk M."/>
            <person name="Zajc J."/>
            <person name="Zalar P."/>
            <person name="Grube M."/>
            <person name="Sun H."/>
            <person name="Han J."/>
            <person name="Sharma A."/>
            <person name="Chiniquy J."/>
            <person name="Ngan C.Y."/>
            <person name="Lipzen A."/>
            <person name="Barry K."/>
            <person name="Grigoriev I.V."/>
            <person name="Gunde-Cimerman N."/>
        </authorList>
    </citation>
    <scope>NUCLEOTIDE SEQUENCE [LARGE SCALE GENOMIC DNA]</scope>
    <source>
        <strain evidence="2 3">EXF-2481</strain>
    </source>
</reference>
<evidence type="ECO:0000313" key="3">
    <source>
        <dbReference type="Proteomes" id="UP000030641"/>
    </source>
</evidence>
<keyword evidence="3" id="KW-1185">Reference proteome</keyword>
<organism evidence="2 3">
    <name type="scientific">Aureobasidium subglaciale (strain EXF-2481)</name>
    <name type="common">Aureobasidium pullulans var. subglaciale</name>
    <dbReference type="NCBI Taxonomy" id="1043005"/>
    <lineage>
        <taxon>Eukaryota</taxon>
        <taxon>Fungi</taxon>
        <taxon>Dikarya</taxon>
        <taxon>Ascomycota</taxon>
        <taxon>Pezizomycotina</taxon>
        <taxon>Dothideomycetes</taxon>
        <taxon>Dothideomycetidae</taxon>
        <taxon>Dothideales</taxon>
        <taxon>Saccotheciaceae</taxon>
        <taxon>Aureobasidium</taxon>
    </lineage>
</organism>
<dbReference type="Proteomes" id="UP000030641">
    <property type="component" value="Unassembled WGS sequence"/>
</dbReference>
<protein>
    <submittedName>
        <fullName evidence="2">Uncharacterized protein</fullName>
    </submittedName>
</protein>
<accession>A0A074YVV8</accession>
<evidence type="ECO:0000313" key="2">
    <source>
        <dbReference type="EMBL" id="KER00285.1"/>
    </source>
</evidence>